<dbReference type="InterPro" id="IPR007685">
    <property type="entry name" value="RelA_SpoT"/>
</dbReference>
<reference evidence="2 3" key="1">
    <citation type="submission" date="2013-06" db="EMBL/GenBank/DDBJ databases">
        <authorList>
            <person name="Weinstock G."/>
            <person name="Sodergren E."/>
            <person name="Lobos E.A."/>
            <person name="Fulton L."/>
            <person name="Fulton R."/>
            <person name="Courtney L."/>
            <person name="Fronick C."/>
            <person name="O'Laughlin M."/>
            <person name="Godfrey J."/>
            <person name="Wilson R.M."/>
            <person name="Miner T."/>
            <person name="Farmer C."/>
            <person name="Delehaunty K."/>
            <person name="Cordes M."/>
            <person name="Minx P."/>
            <person name="Tomlinson C."/>
            <person name="Chen J."/>
            <person name="Wollam A."/>
            <person name="Pepin K.H."/>
            <person name="Bhonagiri V."/>
            <person name="Zhang X."/>
            <person name="Warren W."/>
            <person name="Mitreva M."/>
            <person name="Mardis E.R."/>
            <person name="Wilson R.K."/>
        </authorList>
    </citation>
    <scope>NUCLEOTIDE SEQUENCE [LARGE SCALE GENOMIC DNA]</scope>
    <source>
        <strain evidence="2 3">F0570</strain>
    </source>
</reference>
<accession>A0A0E2LPB1</accession>
<evidence type="ECO:0000259" key="1">
    <source>
        <dbReference type="SMART" id="SM00954"/>
    </source>
</evidence>
<protein>
    <submittedName>
        <fullName evidence="2">RelA/SpoT domain protein</fullName>
    </submittedName>
</protein>
<comment type="caution">
    <text evidence="2">The sequence shown here is derived from an EMBL/GenBank/DDBJ whole genome shotgun (WGS) entry which is preliminary data.</text>
</comment>
<dbReference type="PATRIC" id="fig|1227271.3.peg.1412"/>
<proteinExistence type="predicted"/>
<feature type="domain" description="RelA/SpoT" evidence="1">
    <location>
        <begin position="47"/>
        <end position="194"/>
    </location>
</feature>
<name>A0A0E2LPB1_PORGN</name>
<evidence type="ECO:0000313" key="2">
    <source>
        <dbReference type="EMBL" id="ERJ64976.1"/>
    </source>
</evidence>
<dbReference type="InterPro" id="IPR043519">
    <property type="entry name" value="NT_sf"/>
</dbReference>
<dbReference type="HOGENOM" id="CLU_946102_0_0_10"/>
<dbReference type="SMART" id="SM00954">
    <property type="entry name" value="RelA_SpoT"/>
    <property type="match status" value="1"/>
</dbReference>
<dbReference type="Proteomes" id="UP000016630">
    <property type="component" value="Unassembled WGS sequence"/>
</dbReference>
<dbReference type="SUPFAM" id="SSF81301">
    <property type="entry name" value="Nucleotidyltransferase"/>
    <property type="match status" value="1"/>
</dbReference>
<sequence length="339" mass="40279">MMEFVFILNIKHNMNNNQIPLDLIIKEIQEELSESLDKAGFYYRVFSRSKSISSIKKKLAAKKDLYKANGKKLQDVIGIRFVFYFSEDVEIFAEHLRSLDKFIEESNSSKDLEKMPNTDLGSLCDKVFMPSRLNLIFRMDEKKTRELQNILREHKDDVEIRLIDNTYEIQLRTVLSEGWHEVEHDLRYKCKNDPWWEYCSEESRMLNGIYASLETSERALDHLFSQMAYKNYQKKDWQAMMRNHFRIKFVEDSLSPEIRDILTRNSRPAKVLLKYEKSKLSHLLFHANRTFPLLMDNVIHLINEMHGKEKDEELSRTASSGLIKRIEDVFFKDKEEIGT</sequence>
<dbReference type="Pfam" id="PF04607">
    <property type="entry name" value="RelA_SpoT"/>
    <property type="match status" value="1"/>
</dbReference>
<dbReference type="PANTHER" id="PTHR41773">
    <property type="entry name" value="GTP PYROPHOSPHATASE-RELATED"/>
    <property type="match status" value="1"/>
</dbReference>
<dbReference type="Gene3D" id="3.30.460.10">
    <property type="entry name" value="Beta Polymerase, domain 2"/>
    <property type="match status" value="1"/>
</dbReference>
<dbReference type="PANTHER" id="PTHR41773:SF1">
    <property type="entry name" value="RELA_SPOT DOMAIN-CONTAINING PROTEIN"/>
    <property type="match status" value="1"/>
</dbReference>
<dbReference type="EMBL" id="AWUW01000118">
    <property type="protein sequence ID" value="ERJ64976.1"/>
    <property type="molecule type" value="Genomic_DNA"/>
</dbReference>
<dbReference type="AlphaFoldDB" id="A0A0E2LPB1"/>
<dbReference type="GO" id="GO:0015969">
    <property type="term" value="P:guanosine tetraphosphate metabolic process"/>
    <property type="evidence" value="ECO:0007669"/>
    <property type="project" value="InterPro"/>
</dbReference>
<gene>
    <name evidence="2" type="ORF">HMPREF1555_01619</name>
</gene>
<evidence type="ECO:0000313" key="3">
    <source>
        <dbReference type="Proteomes" id="UP000016630"/>
    </source>
</evidence>
<organism evidence="2 3">
    <name type="scientific">Porphyromonas gingivalis F0570</name>
    <dbReference type="NCBI Taxonomy" id="1227271"/>
    <lineage>
        <taxon>Bacteria</taxon>
        <taxon>Pseudomonadati</taxon>
        <taxon>Bacteroidota</taxon>
        <taxon>Bacteroidia</taxon>
        <taxon>Bacteroidales</taxon>
        <taxon>Porphyromonadaceae</taxon>
        <taxon>Porphyromonas</taxon>
    </lineage>
</organism>